<dbReference type="AlphaFoldDB" id="F7YAL9"/>
<evidence type="ECO:0000256" key="1">
    <source>
        <dbReference type="SAM" id="MobiDB-lite"/>
    </source>
</evidence>
<dbReference type="Proteomes" id="UP000001623">
    <property type="component" value="Chromosome"/>
</dbReference>
<sequence>MELRITAVLNLAKGSEMSATRESFENWLQENVGTLPGREEVSVTVLAQQFEQDAEVAGYGHDVREDELGNIEDAIEQTIKNAAVQSLRSEGDDLAPVMDALEVDDPKRGP</sequence>
<dbReference type="STRING" id="536019.Mesop_4350"/>
<accession>F7YAL9</accession>
<protein>
    <submittedName>
        <fullName evidence="2">Uncharacterized protein</fullName>
    </submittedName>
</protein>
<feature type="region of interest" description="Disordered" evidence="1">
    <location>
        <begin position="90"/>
        <end position="110"/>
    </location>
</feature>
<evidence type="ECO:0000313" key="2">
    <source>
        <dbReference type="EMBL" id="AEH88779.1"/>
    </source>
</evidence>
<reference evidence="2 3" key="1">
    <citation type="submission" date="2010-10" db="EMBL/GenBank/DDBJ databases">
        <title>Complete sequence of Mesorhizobium opportunistum WSM2075.</title>
        <authorList>
            <consortium name="US DOE Joint Genome Institute"/>
            <person name="Lucas S."/>
            <person name="Copeland A."/>
            <person name="Lapidus A."/>
            <person name="Cheng J.-F."/>
            <person name="Bruce D."/>
            <person name="Goodwin L."/>
            <person name="Pitluck S."/>
            <person name="Chertkov O."/>
            <person name="Misra M."/>
            <person name="Detter J.C."/>
            <person name="Han C."/>
            <person name="Tapia R."/>
            <person name="Land M."/>
            <person name="Hauser L."/>
            <person name="Kyrpides N."/>
            <person name="Ovchinnikova G."/>
            <person name="Mavrommatis K.M."/>
            <person name="Tiwari R.P."/>
            <person name="Howieson J.G."/>
            <person name="O'Hara G.W."/>
            <person name="Nandasena K.G."/>
            <person name="Woyke T."/>
        </authorList>
    </citation>
    <scope>NUCLEOTIDE SEQUENCE [LARGE SCALE GENOMIC DNA]</scope>
    <source>
        <strain evidence="3">LMG 24607 / HAMBI 3007 / WSM2075</strain>
    </source>
</reference>
<proteinExistence type="predicted"/>
<organism evidence="2 3">
    <name type="scientific">Mesorhizobium opportunistum (strain LMG 24607 / HAMBI 3007 / WSM2075)</name>
    <dbReference type="NCBI Taxonomy" id="536019"/>
    <lineage>
        <taxon>Bacteria</taxon>
        <taxon>Pseudomonadati</taxon>
        <taxon>Pseudomonadota</taxon>
        <taxon>Alphaproteobacteria</taxon>
        <taxon>Hyphomicrobiales</taxon>
        <taxon>Phyllobacteriaceae</taxon>
        <taxon>Mesorhizobium</taxon>
    </lineage>
</organism>
<evidence type="ECO:0000313" key="3">
    <source>
        <dbReference type="Proteomes" id="UP000001623"/>
    </source>
</evidence>
<dbReference type="KEGG" id="mop:Mesop_4350"/>
<dbReference type="RefSeq" id="WP_013895455.1">
    <property type="nucleotide sequence ID" value="NC_015675.1"/>
</dbReference>
<dbReference type="EMBL" id="CP002279">
    <property type="protein sequence ID" value="AEH88779.1"/>
    <property type="molecule type" value="Genomic_DNA"/>
</dbReference>
<dbReference type="HOGENOM" id="CLU_2167991_0_0_5"/>
<gene>
    <name evidence="2" type="ordered locus">Mesop_4350</name>
</gene>
<name>F7YAL9_MESOW</name>